<keyword evidence="2" id="KW-0812">Transmembrane</keyword>
<dbReference type="SUPFAM" id="SSF140924">
    <property type="entry name" value="Duffy binding domain-like"/>
    <property type="match status" value="4"/>
</dbReference>
<dbReference type="FunFam" id="1.20.58.830:FF:000003">
    <property type="entry name" value="Erythrocyte membrane protein 1, PfEMP1"/>
    <property type="match status" value="1"/>
</dbReference>
<feature type="compositionally biased region" description="Basic and acidic residues" evidence="1">
    <location>
        <begin position="1703"/>
        <end position="1719"/>
    </location>
</feature>
<feature type="region of interest" description="Disordered" evidence="1">
    <location>
        <begin position="1033"/>
        <end position="1063"/>
    </location>
</feature>
<dbReference type="Pfam" id="PF05424">
    <property type="entry name" value="Duffy_binding"/>
    <property type="match status" value="2"/>
</dbReference>
<evidence type="ECO:0000313" key="9">
    <source>
        <dbReference type="Proteomes" id="UP000030697"/>
    </source>
</evidence>
<feature type="domain" description="Duffy-binding-like" evidence="3">
    <location>
        <begin position="1526"/>
        <end position="1667"/>
    </location>
</feature>
<feature type="compositionally biased region" description="Acidic residues" evidence="1">
    <location>
        <begin position="1683"/>
        <end position="1695"/>
    </location>
</feature>
<feature type="compositionally biased region" description="Low complexity" evidence="1">
    <location>
        <begin position="889"/>
        <end position="898"/>
    </location>
</feature>
<name>W7JJS2_PLAFA</name>
<feature type="compositionally biased region" description="Low complexity" evidence="1">
    <location>
        <begin position="915"/>
        <end position="937"/>
    </location>
</feature>
<evidence type="ECO:0000259" key="3">
    <source>
        <dbReference type="Pfam" id="PF03011"/>
    </source>
</evidence>
<feature type="compositionally biased region" description="Polar residues" evidence="1">
    <location>
        <begin position="1210"/>
        <end position="1227"/>
    </location>
</feature>
<feature type="region of interest" description="Disordered" evidence="1">
    <location>
        <begin position="1208"/>
        <end position="1227"/>
    </location>
</feature>
<dbReference type="InterPro" id="IPR004258">
    <property type="entry name" value="DBL"/>
</dbReference>
<dbReference type="Pfam" id="PF03011">
    <property type="entry name" value="PFEMP"/>
    <property type="match status" value="2"/>
</dbReference>
<feature type="domain" description="Duffy-antigen binding" evidence="4">
    <location>
        <begin position="127"/>
        <end position="324"/>
    </location>
</feature>
<keyword evidence="2" id="KW-1133">Transmembrane helix</keyword>
<evidence type="ECO:0000259" key="5">
    <source>
        <dbReference type="Pfam" id="PF15447"/>
    </source>
</evidence>
<evidence type="ECO:0000256" key="1">
    <source>
        <dbReference type="SAM" id="MobiDB-lite"/>
    </source>
</evidence>
<dbReference type="InterPro" id="IPR029210">
    <property type="entry name" value="PfEMP1_NTS"/>
</dbReference>
<dbReference type="FunFam" id="1.20.58.830:FF:000002">
    <property type="entry name" value="Erythrocyte membrane protein 1, PfEMP1"/>
    <property type="match status" value="1"/>
</dbReference>
<feature type="compositionally biased region" description="Acidic residues" evidence="1">
    <location>
        <begin position="808"/>
        <end position="835"/>
    </location>
</feature>
<feature type="region of interest" description="Disordered" evidence="1">
    <location>
        <begin position="889"/>
        <end position="998"/>
    </location>
</feature>
<feature type="non-terminal residue" evidence="8">
    <location>
        <position position="1806"/>
    </location>
</feature>
<dbReference type="EMBL" id="KE124375">
    <property type="protein sequence ID" value="EWC79177.1"/>
    <property type="molecule type" value="Genomic_DNA"/>
</dbReference>
<feature type="compositionally biased region" description="Gly residues" evidence="1">
    <location>
        <begin position="1"/>
        <end position="14"/>
    </location>
</feature>
<feature type="compositionally biased region" description="Polar residues" evidence="1">
    <location>
        <begin position="1664"/>
        <end position="1680"/>
    </location>
</feature>
<feature type="transmembrane region" description="Helical" evidence="2">
    <location>
        <begin position="1780"/>
        <end position="1805"/>
    </location>
</feature>
<dbReference type="Pfam" id="PF18562">
    <property type="entry name" value="CIDR1_gamma"/>
    <property type="match status" value="1"/>
</dbReference>
<dbReference type="Gene3D" id="1.20.58.1930">
    <property type="match status" value="1"/>
</dbReference>
<feature type="region of interest" description="Disordered" evidence="1">
    <location>
        <begin position="779"/>
        <end position="855"/>
    </location>
</feature>
<dbReference type="Gene3D" id="1.20.58.830">
    <property type="match status" value="3"/>
</dbReference>
<evidence type="ECO:0000313" key="8">
    <source>
        <dbReference type="EMBL" id="EWC79177.1"/>
    </source>
</evidence>
<dbReference type="InterPro" id="IPR041480">
    <property type="entry name" value="CIDR1_gamma"/>
</dbReference>
<dbReference type="Pfam" id="PF22672">
    <property type="entry name" value="DBL_C"/>
    <property type="match status" value="2"/>
</dbReference>
<dbReference type="Proteomes" id="UP000030697">
    <property type="component" value="Unassembled WGS sequence"/>
</dbReference>
<evidence type="ECO:0000259" key="6">
    <source>
        <dbReference type="Pfam" id="PF18562"/>
    </source>
</evidence>
<keyword evidence="2" id="KW-0472">Membrane</keyword>
<gene>
    <name evidence="8" type="ORF">C923_00143</name>
</gene>
<dbReference type="InterPro" id="IPR008602">
    <property type="entry name" value="Duffy-antigen-binding"/>
</dbReference>
<dbReference type="GO" id="GO:0016020">
    <property type="term" value="C:membrane"/>
    <property type="evidence" value="ECO:0007669"/>
    <property type="project" value="InterPro"/>
</dbReference>
<evidence type="ECO:0000256" key="2">
    <source>
        <dbReference type="SAM" id="Phobius"/>
    </source>
</evidence>
<feature type="region of interest" description="Disordered" evidence="1">
    <location>
        <begin position="1"/>
        <end position="24"/>
    </location>
</feature>
<evidence type="ECO:0000259" key="7">
    <source>
        <dbReference type="Pfam" id="PF22672"/>
    </source>
</evidence>
<evidence type="ECO:0008006" key="10">
    <source>
        <dbReference type="Google" id="ProtNLM"/>
    </source>
</evidence>
<feature type="domain" description="Cysteine-rich interdomain region 1 gamma" evidence="6">
    <location>
        <begin position="1451"/>
        <end position="1510"/>
    </location>
</feature>
<accession>W7JJS2</accession>
<proteinExistence type="predicted"/>
<dbReference type="Gene3D" id="1.20.1310.20">
    <property type="entry name" value="Duffy-antigen binding domain"/>
    <property type="match status" value="2"/>
</dbReference>
<feature type="domain" description="Plasmodium falciparum erythrocyte membrane protein-1 N-terminal segment" evidence="5">
    <location>
        <begin position="26"/>
        <end position="63"/>
    </location>
</feature>
<evidence type="ECO:0000259" key="4">
    <source>
        <dbReference type="Pfam" id="PF05424"/>
    </source>
</evidence>
<dbReference type="FunFam" id="1.20.58.1930:FF:000001">
    <property type="entry name" value="Erythrocyte membrane protein 1, PfEMP1"/>
    <property type="match status" value="1"/>
</dbReference>
<dbReference type="InterPro" id="IPR042202">
    <property type="entry name" value="Duffy-ag-bd_sf"/>
</dbReference>
<feature type="domain" description="Duffy-binding-like" evidence="3">
    <location>
        <begin position="616"/>
        <end position="780"/>
    </location>
</feature>
<sequence length="1806" mass="203687">MAPSRGGSGGGAAGSSGAEKYKSAPDAKHLLDMIGKDVHDQVKNDADAEKYKKALKGDLKKAKVSGVETGSTNETCNLVQKYYTKRLGGNGDPCTNLSGKVEVKRFSDTLGGQCTKEKISGSTNTCGACAPYRRLHLCHHNLESIDTDKIDNTHKLLLEVCMAAKYEGNSINTPYPQHQQTNNDSPSQLCTVLARSFADIGDIVRGRDLFHGNPQEKEKREQLENKLKDIFAKIYGGLKNGELKTRYKKDEIGGNFFQLREDWWTANRATIWEALTCDVKSGSQYFRATCNSGDEQNPSPTHKQCRCNGDQVPTYFDYVPQFLRWFEEWAEDFCRLRKRKLEDAIKKCRGKKNGEKYCSGNGFDCKETVRGNEQFVEKDCHDCSYSCSPFVKWLDNQKLEFLKQKNKYTKEITRGGGSKKRGARASDDNGYEKKFYGILKTGYNNVNNFLEKLNEEDVCKKKLKDVDEEEGTINFKTVKRSSAKNSDGSNKTFARTKICEPCPWCGAKWQNGEWEDNEPGSCGSAKTKTLTKENSTDIPVLYPEEQSDILKKYNKFCTSANGEKSATPTVNGGGQIKNWQCYYDESKESGQNNNCVEGKWIEFTQGKQTVKSYNGFFWYWVYHMLHDSLDWRKQLGSCINKDNDKSQNCKNNKKCNDKCKCYESWVKQKKEKEWKNIVEHFDKQKDIEKKGDLAAIMTPDFVLKFVLNKEILLKSIKDTHANANDIERIEKMLQETGAIAGGVVGGFVTGANNGENNTIIDKFLQEELKEAEDCLQKCKETQKPQEQDTSRARSDIGSPDQQAPPSKEEEDEEEEEEEEEEAEEGETEDQVDEPPQETQPEEAPPATTTTPEVKPCQIVDKLFSNVENLKDACPTKYGKDAPVSWKCITTTNSDSSTTGGVSEIGNRSKRGAEPTSGVVTATSGGSGATTSGKSDGSICVPPRRRRLYVTPLTKLTSDNTQASVSQETSGGQNTPVSVSEAPSQPNSGPSTSESGDKDPKEALLKAFVESAAVETFFLWHKYKVDKQKEIAEKKKRQQENGGLDLADLNGATEEEEKDPEKELKEGNIPEEFKRQMFYTLGDYRDILFSGNKDAKNGVNYIILNGSGTEQEKEKMQIIQKKIKEILESGDKAGGSGPLPNSGIDPKALWNEHAPSIWNGMIYALTYNTDSGDKGQTSITQIENADNLFQQLKDKYGDYDKVVLKEEASGAKQTQAAPSPSGAKTNDPINNPKLIDFVEIPPFFRWLHEWGSDFCGKRARMLKNVKHNCRNIDKPGRQYCSGDGHDCTENGNLGHKNMSADLFCGDCYKQCRKYRKWIDLKFDEYHKQEKKYKGEHEKLKTNSSNNAHRDETFYKQIQERTTAAKFLKELKQCKNGQNSENNGNEKEEKNNEINFDKIPQTFSRSTYCKTCPLYGVNCSSGSKSRRSGGTNGCTPVNEKSWDSVFNEISGNSTTIDVHMIDRRWPFIDKNSEKSEEPNDSFKTSSLFKGLRVQNWKCKFENENMDICKLTNFNNEIDLNDYTTFKVLLIYWLEDFLYGYYLLKKRKIIEQCTKNEGKACDANSKNDCACVKKWVDQKKKEWKNIKQHYNIRKDDKAYNIEYTVKTFLGILIHRMDLVNDKGKISDLDAFLKSYECKCVDNAGNSEMDVVECLLQKLEEKAEKCKTQASGETCTQTTLENPSTTLDDEDLTLEEENPVDPPKICPQEEKKEQKDEEEKCDEKEEEEEKEEEKDKGDGADSEEPSDPTGVPTDQESKEPPVPAPAGDEKKGEPPIKLLDNPHVLTALVTSTLAWSVGIGFAAFTYFYLK</sequence>
<feature type="domain" description="Duffy-binding-like" evidence="7">
    <location>
        <begin position="328"/>
        <end position="479"/>
    </location>
</feature>
<dbReference type="FunFam" id="1.20.1310.20:FF:000001">
    <property type="entry name" value="Erythrocyte membrane protein 1, PfEMP1"/>
    <property type="match status" value="1"/>
</dbReference>
<dbReference type="InterPro" id="IPR054595">
    <property type="entry name" value="DBL_C"/>
</dbReference>
<reference evidence="8 9" key="1">
    <citation type="submission" date="2013-02" db="EMBL/GenBank/DDBJ databases">
        <title>The Genome Sequence of Plasmodium falciparum UGT5.1.</title>
        <authorList>
            <consortium name="The Broad Institute Genome Sequencing Platform"/>
            <consortium name="The Broad Institute Genome Sequencing Center for Infectious Disease"/>
            <person name="Neafsey D."/>
            <person name="Cheeseman I."/>
            <person name="Volkman S."/>
            <person name="Adams J."/>
            <person name="Walker B."/>
            <person name="Young S.K."/>
            <person name="Zeng Q."/>
            <person name="Gargeya S."/>
            <person name="Fitzgerald M."/>
            <person name="Haas B."/>
            <person name="Abouelleil A."/>
            <person name="Alvarado L."/>
            <person name="Arachchi H.M."/>
            <person name="Berlin A.M."/>
            <person name="Chapman S.B."/>
            <person name="Dewar J."/>
            <person name="Goldberg J."/>
            <person name="Griggs A."/>
            <person name="Gujja S."/>
            <person name="Hansen M."/>
            <person name="Howarth C."/>
            <person name="Imamovic A."/>
            <person name="Larimer J."/>
            <person name="McCowan C."/>
            <person name="Murphy C."/>
            <person name="Neiman D."/>
            <person name="Pearson M."/>
            <person name="Priest M."/>
            <person name="Roberts A."/>
            <person name="Saif S."/>
            <person name="Shea T."/>
            <person name="Sisk P."/>
            <person name="Sykes S."/>
            <person name="Wortman J."/>
            <person name="Nusbaum C."/>
            <person name="Birren B."/>
        </authorList>
    </citation>
    <scope>NUCLEOTIDE SEQUENCE [LARGE SCALE GENOMIC DNA]</scope>
    <source>
        <strain evidence="8 9">UGT5.1</strain>
    </source>
</reference>
<organism evidence="8 9">
    <name type="scientific">Plasmodium falciparum UGT5.1</name>
    <dbReference type="NCBI Taxonomy" id="1237627"/>
    <lineage>
        <taxon>Eukaryota</taxon>
        <taxon>Sar</taxon>
        <taxon>Alveolata</taxon>
        <taxon>Apicomplexa</taxon>
        <taxon>Aconoidasida</taxon>
        <taxon>Haemosporida</taxon>
        <taxon>Plasmodiidae</taxon>
        <taxon>Plasmodium</taxon>
        <taxon>Plasmodium (Laverania)</taxon>
    </lineage>
</organism>
<dbReference type="GO" id="GO:0046789">
    <property type="term" value="F:host cell surface receptor binding"/>
    <property type="evidence" value="ECO:0007669"/>
    <property type="project" value="InterPro"/>
</dbReference>
<feature type="region of interest" description="Disordered" evidence="1">
    <location>
        <begin position="1663"/>
        <end position="1773"/>
    </location>
</feature>
<protein>
    <recommendedName>
        <fullName evidence="10">Duffy-binding-like domain-containing protein</fullName>
    </recommendedName>
</protein>
<dbReference type="Pfam" id="PF15447">
    <property type="entry name" value="NTS"/>
    <property type="match status" value="1"/>
</dbReference>
<feature type="domain" description="Duffy-binding-like" evidence="7">
    <location>
        <begin position="1248"/>
        <end position="1404"/>
    </location>
</feature>
<feature type="domain" description="Duffy-antigen binding" evidence="4">
    <location>
        <begin position="938"/>
        <end position="1178"/>
    </location>
</feature>
<feature type="compositionally biased region" description="Polar residues" evidence="1">
    <location>
        <begin position="953"/>
        <end position="993"/>
    </location>
</feature>
<feature type="compositionally biased region" description="Basic and acidic residues" evidence="1">
    <location>
        <begin position="779"/>
        <end position="794"/>
    </location>
</feature>